<protein>
    <recommendedName>
        <fullName evidence="3">Aldehyde oxidase/xanthine dehydrogenase a/b hammerhead domain-containing protein</fullName>
    </recommendedName>
</protein>
<dbReference type="Pfam" id="PF02738">
    <property type="entry name" value="MoCoBD_1"/>
    <property type="match status" value="1"/>
</dbReference>
<dbReference type="SUPFAM" id="SSF54665">
    <property type="entry name" value="CO dehydrogenase molybdoprotein N-domain-like"/>
    <property type="match status" value="1"/>
</dbReference>
<dbReference type="InterPro" id="IPR046867">
    <property type="entry name" value="AldOxase/xan_DH_MoCoBD2"/>
</dbReference>
<dbReference type="InterPro" id="IPR037165">
    <property type="entry name" value="AldOxase/xan_DH_Mopterin-bd_sf"/>
</dbReference>
<feature type="domain" description="Aldehyde oxidase/xanthine dehydrogenase a/b hammerhead" evidence="3">
    <location>
        <begin position="32"/>
        <end position="148"/>
    </location>
</feature>
<keyword evidence="1" id="KW-0500">Molybdenum</keyword>
<reference evidence="4" key="1">
    <citation type="submission" date="2018-05" db="EMBL/GenBank/DDBJ databases">
        <authorList>
            <person name="Lanie J.A."/>
            <person name="Ng W.-L."/>
            <person name="Kazmierczak K.M."/>
            <person name="Andrzejewski T.M."/>
            <person name="Davidsen T.M."/>
            <person name="Wayne K.J."/>
            <person name="Tettelin H."/>
            <person name="Glass J.I."/>
            <person name="Rusch D."/>
            <person name="Podicherti R."/>
            <person name="Tsui H.-C.T."/>
            <person name="Winkler M.E."/>
        </authorList>
    </citation>
    <scope>NUCLEOTIDE SEQUENCE</scope>
</reference>
<dbReference type="PANTHER" id="PTHR11908">
    <property type="entry name" value="XANTHINE DEHYDROGENASE"/>
    <property type="match status" value="1"/>
</dbReference>
<evidence type="ECO:0000256" key="2">
    <source>
        <dbReference type="ARBA" id="ARBA00023002"/>
    </source>
</evidence>
<dbReference type="InterPro" id="IPR036856">
    <property type="entry name" value="Ald_Oxase/Xan_DH_a/b_sf"/>
</dbReference>
<dbReference type="InterPro" id="IPR016208">
    <property type="entry name" value="Ald_Oxase/xanthine_DH-like"/>
</dbReference>
<accession>A0A381YUA0</accession>
<dbReference type="SUPFAM" id="SSF56003">
    <property type="entry name" value="Molybdenum cofactor-binding domain"/>
    <property type="match status" value="1"/>
</dbReference>
<dbReference type="AlphaFoldDB" id="A0A381YUA0"/>
<dbReference type="GO" id="GO:0005506">
    <property type="term" value="F:iron ion binding"/>
    <property type="evidence" value="ECO:0007669"/>
    <property type="project" value="InterPro"/>
</dbReference>
<keyword evidence="2" id="KW-0560">Oxidoreductase</keyword>
<dbReference type="SMART" id="SM01008">
    <property type="entry name" value="Ald_Xan_dh_C"/>
    <property type="match status" value="1"/>
</dbReference>
<dbReference type="PANTHER" id="PTHR11908:SF132">
    <property type="entry name" value="ALDEHYDE OXIDASE 1-RELATED"/>
    <property type="match status" value="1"/>
</dbReference>
<gene>
    <name evidence="4" type="ORF">METZ01_LOCUS133470</name>
</gene>
<evidence type="ECO:0000256" key="1">
    <source>
        <dbReference type="ARBA" id="ARBA00022505"/>
    </source>
</evidence>
<sequence>MTIKLDDKGISKANYNVIGTRPIRHDGLEKVTGQARYSADINLPGMLYGKVLRSPHAHARIRNIDAGKALALKGVFAVITSADFSIQSDKVVDLGEGAMTNPGFLSQNVMAKEKVLYKGHAVAAVAAESLHLAEEALALIDVDYEIMTPVFDVREAMKPGAPLLHDRLYHSSTPFMRPGGLKDDDDGSPGSNIASHFVFELGDPENAFGAADILVEREFQTKPVHQGYIEPHAATATWNRDGKATLWCSSQGQFTMRDQSAALLGIPASNIRVIPLEIGGGFGGKTLVYLEPIALLLAKKAGRSVKVTMSRKEVFEGTGPTSGSFMRVKIGANSDGKFVAAEGVLAYEAGAFPGSPVNPGVQCMFASYDLKDVRVEGYDVVVNKQKVAAYRAPGSPGSCFAVETVIDELAEKLNIDPLEIRRKNGAKEGTRRVSGPVFGKIGYLETIETAKAHPHYIEPIGNSLDGKLRGRGVASGFWFNGSGPACATANVNSDGTVSLIEGSPDIGGTRAMAAMSVAEVLGLSALDVHPSVGDTDSIGYTSNTGGSSVAFKTGWACYEAAQDIKRQCIDRAAEIWGVDPGQVEMYEGVLNEKSGERRQFTFKELASVLLSTGGPVVGKATVDPAGVGGAFALHIADVEVDPQTGKVDVIRYTAFQDVGRAVHPSYVEGQIQGGAAQGIGWALNEEYVFSEDGTMLNSSFLDYRMPTSLDLPMIEAVIVEVPNPGHPFGVRGVGEVPIVPPMAAIANAVYDAIGVRISRLPINPSTVLEAIWAKEGSGQG</sequence>
<evidence type="ECO:0000259" key="3">
    <source>
        <dbReference type="SMART" id="SM01008"/>
    </source>
</evidence>
<dbReference type="GO" id="GO:0016491">
    <property type="term" value="F:oxidoreductase activity"/>
    <property type="evidence" value="ECO:0007669"/>
    <property type="project" value="UniProtKB-KW"/>
</dbReference>
<dbReference type="InterPro" id="IPR008274">
    <property type="entry name" value="AldOxase/xan_DH_MoCoBD1"/>
</dbReference>
<proteinExistence type="predicted"/>
<dbReference type="Pfam" id="PF01315">
    <property type="entry name" value="Ald_Xan_dh_C"/>
    <property type="match status" value="1"/>
</dbReference>
<name>A0A381YUA0_9ZZZZ</name>
<dbReference type="Gene3D" id="3.90.1170.50">
    <property type="entry name" value="Aldehyde oxidase/xanthine dehydrogenase, a/b hammerhead"/>
    <property type="match status" value="1"/>
</dbReference>
<organism evidence="4">
    <name type="scientific">marine metagenome</name>
    <dbReference type="NCBI Taxonomy" id="408172"/>
    <lineage>
        <taxon>unclassified sequences</taxon>
        <taxon>metagenomes</taxon>
        <taxon>ecological metagenomes</taxon>
    </lineage>
</organism>
<dbReference type="Gene3D" id="3.30.365.10">
    <property type="entry name" value="Aldehyde oxidase/xanthine dehydrogenase, molybdopterin binding domain"/>
    <property type="match status" value="4"/>
</dbReference>
<dbReference type="EMBL" id="UINC01019083">
    <property type="protein sequence ID" value="SVA80616.1"/>
    <property type="molecule type" value="Genomic_DNA"/>
</dbReference>
<dbReference type="Pfam" id="PF20256">
    <property type="entry name" value="MoCoBD_2"/>
    <property type="match status" value="1"/>
</dbReference>
<evidence type="ECO:0000313" key="4">
    <source>
        <dbReference type="EMBL" id="SVA80616.1"/>
    </source>
</evidence>
<dbReference type="InterPro" id="IPR000674">
    <property type="entry name" value="Ald_Oxase/Xan_DH_a/b"/>
</dbReference>